<sequence>MNATTSPARGPVRPDERALAPDLARGFMLLMIALANTPWYLWGSPQSSMGAHPTDGSALDRAVQFVMITAVDGRIYPMFACLFGYGMMRLYDRQREAGASERSAAGVLRRRHLWLLVFGFLHTLLLFMGDILATYGLAGLILGWLLLRRSERAIRIAAGVLLGVVLLLYGLTLLGAVAAASAPPSAADAESTAGIPDILHASFGEPDILAAAVDRVIVWPLMLLVQVFGLTVPAMMALGMVLAKRRVLERPQDHLRLLTWTAVIGIGVAWVSGLPHAMAHVGLFDSSELLNTSLGGVQQLSGVFGGTGYVALFGLIGYAMTRRSRRGVVTTAVAAVGKRSLSCYLAQSVICAPLLTAWGVGLGGVFGSAQMAAFAVGVWLVTLVGAYAMERADVRSPAEVLLRRLSYRGRSRPGNDPAATAGAPAAAPAAPSGTDAFPASPTAPPAPPTPGPQPPADGPTAPPGR</sequence>
<keyword evidence="5" id="KW-1185">Reference proteome</keyword>
<dbReference type="Proteomes" id="UP001140076">
    <property type="component" value="Unassembled WGS sequence"/>
</dbReference>
<name>A0A9X3SFZ6_9ACTN</name>
<keyword evidence="2" id="KW-0812">Transmembrane</keyword>
<dbReference type="Pfam" id="PF04235">
    <property type="entry name" value="DUF418"/>
    <property type="match status" value="1"/>
</dbReference>
<feature type="transmembrane region" description="Helical" evidence="2">
    <location>
        <begin position="131"/>
        <end position="147"/>
    </location>
</feature>
<dbReference type="EMBL" id="JAJAQC010000020">
    <property type="protein sequence ID" value="MDA0565410.1"/>
    <property type="molecule type" value="Genomic_DNA"/>
</dbReference>
<organism evidence="4 5">
    <name type="scientific">Streptomonospora mangrovi</name>
    <dbReference type="NCBI Taxonomy" id="2883123"/>
    <lineage>
        <taxon>Bacteria</taxon>
        <taxon>Bacillati</taxon>
        <taxon>Actinomycetota</taxon>
        <taxon>Actinomycetes</taxon>
        <taxon>Streptosporangiales</taxon>
        <taxon>Nocardiopsidaceae</taxon>
        <taxon>Streptomonospora</taxon>
    </lineage>
</organism>
<feature type="transmembrane region" description="Helical" evidence="2">
    <location>
        <begin position="371"/>
        <end position="389"/>
    </location>
</feature>
<feature type="compositionally biased region" description="Low complexity" evidence="1">
    <location>
        <begin position="416"/>
        <end position="440"/>
    </location>
</feature>
<keyword evidence="2" id="KW-1133">Transmembrane helix</keyword>
<keyword evidence="2" id="KW-0472">Membrane</keyword>
<feature type="transmembrane region" description="Helical" evidence="2">
    <location>
        <begin position="159"/>
        <end position="182"/>
    </location>
</feature>
<evidence type="ECO:0000256" key="1">
    <source>
        <dbReference type="SAM" id="MobiDB-lite"/>
    </source>
</evidence>
<feature type="transmembrane region" description="Helical" evidence="2">
    <location>
        <begin position="341"/>
        <end position="365"/>
    </location>
</feature>
<evidence type="ECO:0000256" key="2">
    <source>
        <dbReference type="SAM" id="Phobius"/>
    </source>
</evidence>
<feature type="transmembrane region" description="Helical" evidence="2">
    <location>
        <begin position="299"/>
        <end position="320"/>
    </location>
</feature>
<evidence type="ECO:0000259" key="3">
    <source>
        <dbReference type="Pfam" id="PF04235"/>
    </source>
</evidence>
<evidence type="ECO:0000313" key="5">
    <source>
        <dbReference type="Proteomes" id="UP001140076"/>
    </source>
</evidence>
<dbReference type="AlphaFoldDB" id="A0A9X3SFZ6"/>
<feature type="domain" description="DUF418" evidence="3">
    <location>
        <begin position="242"/>
        <end position="408"/>
    </location>
</feature>
<gene>
    <name evidence="4" type="ORF">LG943_13960</name>
</gene>
<dbReference type="InterPro" id="IPR052529">
    <property type="entry name" value="Bact_Transport_Assoc"/>
</dbReference>
<reference evidence="4" key="1">
    <citation type="submission" date="2021-10" db="EMBL/GenBank/DDBJ databases">
        <title>Streptomonospora sp. nov., isolated from mangrove soil.</title>
        <authorList>
            <person name="Chen X."/>
            <person name="Ge X."/>
            <person name="Liu W."/>
        </authorList>
    </citation>
    <scope>NUCLEOTIDE SEQUENCE</scope>
    <source>
        <strain evidence="4">S1-112</strain>
    </source>
</reference>
<feature type="transmembrane region" description="Helical" evidence="2">
    <location>
        <begin position="217"/>
        <end position="243"/>
    </location>
</feature>
<feature type="transmembrane region" description="Helical" evidence="2">
    <location>
        <begin position="23"/>
        <end position="42"/>
    </location>
</feature>
<feature type="region of interest" description="Disordered" evidence="1">
    <location>
        <begin position="409"/>
        <end position="465"/>
    </location>
</feature>
<dbReference type="PANTHER" id="PTHR30590:SF2">
    <property type="entry name" value="INNER MEMBRANE PROTEIN"/>
    <property type="match status" value="1"/>
</dbReference>
<proteinExistence type="predicted"/>
<dbReference type="PANTHER" id="PTHR30590">
    <property type="entry name" value="INNER MEMBRANE PROTEIN"/>
    <property type="match status" value="1"/>
</dbReference>
<protein>
    <submittedName>
        <fullName evidence="4">DUF418 domain-containing protein</fullName>
    </submittedName>
</protein>
<feature type="transmembrane region" description="Helical" evidence="2">
    <location>
        <begin position="255"/>
        <end position="279"/>
    </location>
</feature>
<accession>A0A9X3SFZ6</accession>
<dbReference type="InterPro" id="IPR007349">
    <property type="entry name" value="DUF418"/>
</dbReference>
<dbReference type="RefSeq" id="WP_270072682.1">
    <property type="nucleotide sequence ID" value="NZ_JAJAQC010000020.1"/>
</dbReference>
<comment type="caution">
    <text evidence="4">The sequence shown here is derived from an EMBL/GenBank/DDBJ whole genome shotgun (WGS) entry which is preliminary data.</text>
</comment>
<evidence type="ECO:0000313" key="4">
    <source>
        <dbReference type="EMBL" id="MDA0565410.1"/>
    </source>
</evidence>
<feature type="compositionally biased region" description="Pro residues" evidence="1">
    <location>
        <begin position="441"/>
        <end position="465"/>
    </location>
</feature>